<name>A0ABM0MR03_SACKO</name>
<protein>
    <submittedName>
        <fullName evidence="3">Poly(A) polymerase alpha-like</fullName>
    </submittedName>
</protein>
<dbReference type="SUPFAM" id="SSF81301">
    <property type="entry name" value="Nucleotidyltransferase"/>
    <property type="match status" value="1"/>
</dbReference>
<reference evidence="3" key="1">
    <citation type="submission" date="2025-08" db="UniProtKB">
        <authorList>
            <consortium name="RefSeq"/>
        </authorList>
    </citation>
    <scope>IDENTIFICATION</scope>
    <source>
        <tissue evidence="3">Testes</tissue>
    </source>
</reference>
<dbReference type="InterPro" id="IPR043519">
    <property type="entry name" value="NT_sf"/>
</dbReference>
<dbReference type="GeneID" id="102804300"/>
<dbReference type="Proteomes" id="UP000694865">
    <property type="component" value="Unplaced"/>
</dbReference>
<proteinExistence type="predicted"/>
<keyword evidence="2" id="KW-1185">Reference proteome</keyword>
<dbReference type="Gene3D" id="3.30.460.10">
    <property type="entry name" value="Beta Polymerase, domain 2"/>
    <property type="match status" value="1"/>
</dbReference>
<feature type="non-terminal residue" evidence="3">
    <location>
        <position position="86"/>
    </location>
</feature>
<feature type="domain" description="Poly(A) polymerase nucleotidyltransferase" evidence="1">
    <location>
        <begin position="1"/>
        <end position="85"/>
    </location>
</feature>
<dbReference type="Pfam" id="PF20750">
    <property type="entry name" value="PAP_NTPase"/>
    <property type="match status" value="1"/>
</dbReference>
<evidence type="ECO:0000313" key="2">
    <source>
        <dbReference type="Proteomes" id="UP000694865"/>
    </source>
</evidence>
<evidence type="ECO:0000313" key="3">
    <source>
        <dbReference type="RefSeq" id="XP_006822444.1"/>
    </source>
</evidence>
<dbReference type="PANTHER" id="PTHR10682:SF10">
    <property type="entry name" value="POLYNUCLEOTIDE ADENYLYLTRANSFERASE"/>
    <property type="match status" value="1"/>
</dbReference>
<dbReference type="RefSeq" id="XP_006822444.1">
    <property type="nucleotide sequence ID" value="XM_006822381.1"/>
</dbReference>
<sequence length="86" mass="9582">MEVLAKLNKLLKDWIKQVSLSKNMPPNVAETVGGKIYTFGSYRLGVNAKGGDIDALCVAPRHLDRSDFFSSFADVLKQQPETKDLR</sequence>
<evidence type="ECO:0000259" key="1">
    <source>
        <dbReference type="Pfam" id="PF20750"/>
    </source>
</evidence>
<dbReference type="PANTHER" id="PTHR10682">
    <property type="entry name" value="POLY A POLYMERASE"/>
    <property type="match status" value="1"/>
</dbReference>
<dbReference type="InterPro" id="IPR048840">
    <property type="entry name" value="PolA_pol_NTPase"/>
</dbReference>
<organism evidence="2 3">
    <name type="scientific">Saccoglossus kowalevskii</name>
    <name type="common">Acorn worm</name>
    <dbReference type="NCBI Taxonomy" id="10224"/>
    <lineage>
        <taxon>Eukaryota</taxon>
        <taxon>Metazoa</taxon>
        <taxon>Hemichordata</taxon>
        <taxon>Enteropneusta</taxon>
        <taxon>Harrimaniidae</taxon>
        <taxon>Saccoglossus</taxon>
    </lineage>
</organism>
<dbReference type="CDD" id="cd05402">
    <property type="entry name" value="NT_PAP_TUTase"/>
    <property type="match status" value="1"/>
</dbReference>
<gene>
    <name evidence="3" type="primary">LOC102804300</name>
</gene>
<accession>A0ABM0MR03</accession>